<name>A0ABQ2KH88_9NOCA</name>
<dbReference type="EMBL" id="BMNE01000003">
    <property type="protein sequence ID" value="GGN82246.1"/>
    <property type="molecule type" value="Genomic_DNA"/>
</dbReference>
<comment type="caution">
    <text evidence="3">The sequence shown here is derived from an EMBL/GenBank/DDBJ whole genome shotgun (WGS) entry which is preliminary data.</text>
</comment>
<dbReference type="Proteomes" id="UP000658127">
    <property type="component" value="Unassembled WGS sequence"/>
</dbReference>
<gene>
    <name evidence="3" type="ORF">GCM10011610_33500</name>
</gene>
<proteinExistence type="predicted"/>
<accession>A0ABQ2KH88</accession>
<feature type="compositionally biased region" description="Basic and acidic residues" evidence="1">
    <location>
        <begin position="7"/>
        <end position="27"/>
    </location>
</feature>
<protein>
    <recommendedName>
        <fullName evidence="5">DUF2631 domain-containing protein</fullName>
    </recommendedName>
</protein>
<keyword evidence="4" id="KW-1185">Reference proteome</keyword>
<feature type="transmembrane region" description="Helical" evidence="2">
    <location>
        <begin position="35"/>
        <end position="54"/>
    </location>
</feature>
<evidence type="ECO:0000313" key="3">
    <source>
        <dbReference type="EMBL" id="GGN82246.1"/>
    </source>
</evidence>
<reference evidence="4" key="1">
    <citation type="journal article" date="2019" name="Int. J. Syst. Evol. Microbiol.">
        <title>The Global Catalogue of Microorganisms (GCM) 10K type strain sequencing project: providing services to taxonomists for standard genome sequencing and annotation.</title>
        <authorList>
            <consortium name="The Broad Institute Genomics Platform"/>
            <consortium name="The Broad Institute Genome Sequencing Center for Infectious Disease"/>
            <person name="Wu L."/>
            <person name="Ma J."/>
        </authorList>
    </citation>
    <scope>NUCLEOTIDE SEQUENCE [LARGE SCALE GENOMIC DNA]</scope>
    <source>
        <strain evidence="4">CGMCC 4.7329</strain>
    </source>
</reference>
<evidence type="ECO:0000313" key="4">
    <source>
        <dbReference type="Proteomes" id="UP000658127"/>
    </source>
</evidence>
<evidence type="ECO:0008006" key="5">
    <source>
        <dbReference type="Google" id="ProtNLM"/>
    </source>
</evidence>
<sequence>MSTQEPPNDHFPDDARTARPHAGESIEDTRNWPGLILVALGIVLLGVTLTGAGYGFEGWAFITGALTAVCLIGGALLVYGEHRRVKARER</sequence>
<keyword evidence="2" id="KW-0472">Membrane</keyword>
<feature type="transmembrane region" description="Helical" evidence="2">
    <location>
        <begin position="60"/>
        <end position="80"/>
    </location>
</feature>
<keyword evidence="2" id="KW-1133">Transmembrane helix</keyword>
<organism evidence="3 4">
    <name type="scientific">Nocardia rhizosphaerihabitans</name>
    <dbReference type="NCBI Taxonomy" id="1691570"/>
    <lineage>
        <taxon>Bacteria</taxon>
        <taxon>Bacillati</taxon>
        <taxon>Actinomycetota</taxon>
        <taxon>Actinomycetes</taxon>
        <taxon>Mycobacteriales</taxon>
        <taxon>Nocardiaceae</taxon>
        <taxon>Nocardia</taxon>
    </lineage>
</organism>
<keyword evidence="2" id="KW-0812">Transmembrane</keyword>
<evidence type="ECO:0000256" key="2">
    <source>
        <dbReference type="SAM" id="Phobius"/>
    </source>
</evidence>
<dbReference type="RefSeq" id="WP_189028976.1">
    <property type="nucleotide sequence ID" value="NZ_BMNE01000003.1"/>
</dbReference>
<feature type="region of interest" description="Disordered" evidence="1">
    <location>
        <begin position="1"/>
        <end position="27"/>
    </location>
</feature>
<evidence type="ECO:0000256" key="1">
    <source>
        <dbReference type="SAM" id="MobiDB-lite"/>
    </source>
</evidence>